<organism evidence="3 4">
    <name type="scientific">Petromyces alliaceus</name>
    <name type="common">Aspergillus alliaceus</name>
    <dbReference type="NCBI Taxonomy" id="209559"/>
    <lineage>
        <taxon>Eukaryota</taxon>
        <taxon>Fungi</taxon>
        <taxon>Dikarya</taxon>
        <taxon>Ascomycota</taxon>
        <taxon>Pezizomycotina</taxon>
        <taxon>Eurotiomycetes</taxon>
        <taxon>Eurotiomycetidae</taxon>
        <taxon>Eurotiales</taxon>
        <taxon>Aspergillaceae</taxon>
        <taxon>Aspergillus</taxon>
        <taxon>Aspergillus subgen. Circumdati</taxon>
    </lineage>
</organism>
<dbReference type="InterPro" id="IPR026928">
    <property type="entry name" value="FAX/IsoI-like"/>
</dbReference>
<gene>
    <name evidence="3" type="ORF">ETB97_010909</name>
</gene>
<dbReference type="EMBL" id="SPNV01000061">
    <property type="protein sequence ID" value="KAF5862977.1"/>
    <property type="molecule type" value="Genomic_DNA"/>
</dbReference>
<comment type="caution">
    <text evidence="3">The sequence shown here is derived from an EMBL/GenBank/DDBJ whole genome shotgun (WGS) entry which is preliminary data.</text>
</comment>
<dbReference type="InterPro" id="IPR036249">
    <property type="entry name" value="Thioredoxin-like_sf"/>
</dbReference>
<evidence type="ECO:0000256" key="1">
    <source>
        <dbReference type="ARBA" id="ARBA00006475"/>
    </source>
</evidence>
<evidence type="ECO:0000313" key="4">
    <source>
        <dbReference type="Proteomes" id="UP000541154"/>
    </source>
</evidence>
<dbReference type="SFLD" id="SFLDG01200">
    <property type="entry name" value="SUF1.1"/>
    <property type="match status" value="1"/>
</dbReference>
<dbReference type="Proteomes" id="UP000541154">
    <property type="component" value="Unassembled WGS sequence"/>
</dbReference>
<proteinExistence type="inferred from homology"/>
<evidence type="ECO:0000313" key="3">
    <source>
        <dbReference type="EMBL" id="KAF5862977.1"/>
    </source>
</evidence>
<keyword evidence="4" id="KW-1185">Reference proteome</keyword>
<sequence length="229" mass="26173">MSSPPKSPPITLYRGLPGTGVYTWSPFVIKLEARLRFAGIPYRVEAGSLRNAPKGKVPYISIPEPNIHENPSTPLMGDSTMITKTLIERGLVGDLNNKLSATEKLHDMSLQALLEEKLYFYGSYEKWVLNYYTMRDVVLGSLPWPVRVVVGLMIYRKVTRNLLGQGTMLFSTEEINSFNREIWESVDAVLVEARSRAPNMQRTVRGFPALVDYARRIHDRYFPDYALWE</sequence>
<dbReference type="GO" id="GO:0005737">
    <property type="term" value="C:cytoplasm"/>
    <property type="evidence" value="ECO:0007669"/>
    <property type="project" value="TreeGrafter"/>
</dbReference>
<name>A0A8H6A947_PETAA</name>
<dbReference type="PANTHER" id="PTHR12289:SF41">
    <property type="entry name" value="FAILED AXON CONNECTIONS-RELATED"/>
    <property type="match status" value="1"/>
</dbReference>
<dbReference type="SUPFAM" id="SSF52833">
    <property type="entry name" value="Thioredoxin-like"/>
    <property type="match status" value="1"/>
</dbReference>
<reference evidence="3 4" key="1">
    <citation type="submission" date="2019-04" db="EMBL/GenBank/DDBJ databases">
        <title>Aspergillus burnettii sp. nov., novel species from soil in southeast Queensland.</title>
        <authorList>
            <person name="Gilchrist C.L.M."/>
            <person name="Pitt J.I."/>
            <person name="Lange L."/>
            <person name="Lacey H.J."/>
            <person name="Vuong D."/>
            <person name="Midgley D.J."/>
            <person name="Greenfield P."/>
            <person name="Bradbury M."/>
            <person name="Lacey E."/>
            <person name="Busk P.K."/>
            <person name="Pilgaard B."/>
            <person name="Chooi Y.H."/>
            <person name="Piggott A.M."/>
        </authorList>
    </citation>
    <scope>NUCLEOTIDE SEQUENCE [LARGE SCALE GENOMIC DNA]</scope>
    <source>
        <strain evidence="3 4">FRR 5400</strain>
    </source>
</reference>
<dbReference type="InterPro" id="IPR050931">
    <property type="entry name" value="Mito_Protein_Transport_Metaxin"/>
</dbReference>
<dbReference type="InterPro" id="IPR012336">
    <property type="entry name" value="Thioredoxin-like_fold"/>
</dbReference>
<dbReference type="SFLD" id="SFLDG01180">
    <property type="entry name" value="SUF1"/>
    <property type="match status" value="1"/>
</dbReference>
<feature type="domain" description="Thioredoxin-like fold" evidence="2">
    <location>
        <begin position="26"/>
        <end position="130"/>
    </location>
</feature>
<dbReference type="InterPro" id="IPR040079">
    <property type="entry name" value="Glutathione_S-Trfase"/>
</dbReference>
<dbReference type="AlphaFoldDB" id="A0A8H6A947"/>
<comment type="similarity">
    <text evidence="1">Belongs to the FAX family.</text>
</comment>
<protein>
    <recommendedName>
        <fullName evidence="2">Thioredoxin-like fold domain-containing protein</fullName>
    </recommendedName>
</protein>
<dbReference type="SFLD" id="SFLDS00019">
    <property type="entry name" value="Glutathione_Transferase_(cytos"/>
    <property type="match status" value="1"/>
</dbReference>
<accession>A0A8H6A947</accession>
<evidence type="ECO:0000259" key="2">
    <source>
        <dbReference type="Pfam" id="PF17172"/>
    </source>
</evidence>
<dbReference type="Pfam" id="PF17172">
    <property type="entry name" value="GST_N_4"/>
    <property type="match status" value="1"/>
</dbReference>
<dbReference type="PANTHER" id="PTHR12289">
    <property type="entry name" value="METAXIN RELATED"/>
    <property type="match status" value="1"/>
</dbReference>